<comment type="similarity">
    <text evidence="3 6">Belongs to the peptidase S33 family.</text>
</comment>
<evidence type="ECO:0000313" key="10">
    <source>
        <dbReference type="RefSeq" id="XP_026756628.2"/>
    </source>
</evidence>
<keyword evidence="4 6" id="KW-0058">Aromatic hydrocarbons catabolism</keyword>
<dbReference type="GO" id="GO:0033961">
    <property type="term" value="F:cis-stilbene-oxide hydrolase activity"/>
    <property type="evidence" value="ECO:0007669"/>
    <property type="project" value="UniProtKB-UniRule"/>
</dbReference>
<dbReference type="GO" id="GO:0097176">
    <property type="term" value="P:epoxide metabolic process"/>
    <property type="evidence" value="ECO:0007669"/>
    <property type="project" value="TreeGrafter"/>
</dbReference>
<accession>A0A6J1WNE6</accession>
<name>A0A6J1WNE6_GALME</name>
<dbReference type="RefSeq" id="XP_052758074.1">
    <property type="nucleotide sequence ID" value="XM_052902114.1"/>
</dbReference>
<dbReference type="FunCoup" id="A0A6J1WNE6">
    <property type="interactions" value="199"/>
</dbReference>
<keyword evidence="6" id="KW-0472">Membrane</keyword>
<keyword evidence="6" id="KW-0256">Endoplasmic reticulum</keyword>
<comment type="subcellular location">
    <subcellularLocation>
        <location evidence="6">Endoplasmic reticulum membrane</location>
    </subcellularLocation>
    <subcellularLocation>
        <location evidence="2">Microsome membrane</location>
        <topology evidence="2">Single-pass membrane protein</topology>
    </subcellularLocation>
</comment>
<dbReference type="InParanoid" id="A0A6J1WNE6"/>
<dbReference type="Gene3D" id="3.40.50.1820">
    <property type="entry name" value="alpha/beta hydrolase"/>
    <property type="match status" value="1"/>
</dbReference>
<dbReference type="KEGG" id="gmw:113516409"/>
<keyword evidence="5 6" id="KW-0378">Hydrolase</keyword>
<dbReference type="InterPro" id="IPR029058">
    <property type="entry name" value="AB_hydrolase_fold"/>
</dbReference>
<dbReference type="InterPro" id="IPR000639">
    <property type="entry name" value="Epox_hydrolase-like"/>
</dbReference>
<gene>
    <name evidence="10 11" type="primary">LOC113516409</name>
</gene>
<reference evidence="10 11" key="1">
    <citation type="submission" date="2025-05" db="UniProtKB">
        <authorList>
            <consortium name="RefSeq"/>
        </authorList>
    </citation>
    <scope>IDENTIFICATION</scope>
    <source>
        <tissue evidence="10 11">Whole larvae</tissue>
    </source>
</reference>
<dbReference type="EC" id="3.3.2.9" evidence="6"/>
<comment type="catalytic activity">
    <reaction evidence="6">
        <text>cis-stilbene oxide + H2O = (1R,2R)-hydrobenzoin</text>
        <dbReference type="Rhea" id="RHEA:23900"/>
        <dbReference type="ChEBI" id="CHEBI:15377"/>
        <dbReference type="ChEBI" id="CHEBI:50004"/>
        <dbReference type="ChEBI" id="CHEBI:50014"/>
        <dbReference type="EC" id="3.3.2.9"/>
    </reaction>
</comment>
<dbReference type="AlphaFoldDB" id="A0A6J1WNE6"/>
<evidence type="ECO:0000313" key="11">
    <source>
        <dbReference type="RefSeq" id="XP_052758074.1"/>
    </source>
</evidence>
<evidence type="ECO:0000313" key="9">
    <source>
        <dbReference type="Proteomes" id="UP001652740"/>
    </source>
</evidence>
<sequence>MLKALLLILLVIIAFPVYIFFIESPSPLPDLDYNAWWGPEHLRQKQDTSVRPFRINFTEPMINDLRSRLRNHRAFTPPLEGIGFQYGFNSKALDPWIRYWAEEYPFREREKYINKFPQFKTNIQGLDIHFLRIKPQVSGNVEVVPLLLVHGWPSSVLEFYSVIPLLTAVNKGKDFVFELIIPSIPGYGYSDAAVRPGLGAIEVAVVFRNLMHRLGHKRFYIQGGDWGAVICSNMATLFPNEVLGHHTNLGVQRDLKSILAEFLIAIYPSLFVDSELVERLYPLSKSLSFLIEESGYFHIQATKPDTIGVALTDSPVGLLAYNLEKVSVATRAHNRELEDGGLTKYFTREHLIDNLMFYWATNSVTSSMRLYAESVCKKQLSMKVIEHPTPVPTWVIQAKYEISYQPPIILRLKYPNLVNVTVLHDGGHFLATELPRVFADDLFTAVQSFRNFNRNIKTEL</sequence>
<dbReference type="InterPro" id="IPR016292">
    <property type="entry name" value="Epoxide_hydrolase"/>
</dbReference>
<evidence type="ECO:0000259" key="8">
    <source>
        <dbReference type="Pfam" id="PF06441"/>
    </source>
</evidence>
<dbReference type="SUPFAM" id="SSF53474">
    <property type="entry name" value="alpha/beta-Hydrolases"/>
    <property type="match status" value="1"/>
</dbReference>
<dbReference type="RefSeq" id="XP_026756628.2">
    <property type="nucleotide sequence ID" value="XM_026900827.3"/>
</dbReference>
<dbReference type="PRINTS" id="PR00412">
    <property type="entry name" value="EPOXHYDRLASE"/>
</dbReference>
<evidence type="ECO:0000256" key="7">
    <source>
        <dbReference type="PIRSR" id="PIRSR001112-1"/>
    </source>
</evidence>
<organism evidence="9 10">
    <name type="scientific">Galleria mellonella</name>
    <name type="common">Greater wax moth</name>
    <dbReference type="NCBI Taxonomy" id="7137"/>
    <lineage>
        <taxon>Eukaryota</taxon>
        <taxon>Metazoa</taxon>
        <taxon>Ecdysozoa</taxon>
        <taxon>Arthropoda</taxon>
        <taxon>Hexapoda</taxon>
        <taxon>Insecta</taxon>
        <taxon>Pterygota</taxon>
        <taxon>Neoptera</taxon>
        <taxon>Endopterygota</taxon>
        <taxon>Lepidoptera</taxon>
        <taxon>Glossata</taxon>
        <taxon>Ditrysia</taxon>
        <taxon>Pyraloidea</taxon>
        <taxon>Pyralidae</taxon>
        <taxon>Galleriinae</taxon>
        <taxon>Galleria</taxon>
    </lineage>
</organism>
<dbReference type="Pfam" id="PF06441">
    <property type="entry name" value="EHN"/>
    <property type="match status" value="1"/>
</dbReference>
<dbReference type="InterPro" id="IPR010497">
    <property type="entry name" value="Epoxide_hydro_N"/>
</dbReference>
<dbReference type="PANTHER" id="PTHR21661:SF35">
    <property type="entry name" value="EPOXIDE HYDROLASE"/>
    <property type="match status" value="1"/>
</dbReference>
<evidence type="ECO:0000256" key="5">
    <source>
        <dbReference type="ARBA" id="ARBA00022801"/>
    </source>
</evidence>
<evidence type="ECO:0000256" key="6">
    <source>
        <dbReference type="PIRNR" id="PIRNR001112"/>
    </source>
</evidence>
<keyword evidence="9" id="KW-1185">Reference proteome</keyword>
<dbReference type="PIRSF" id="PIRSF001112">
    <property type="entry name" value="Epoxide_hydrolase"/>
    <property type="match status" value="1"/>
</dbReference>
<feature type="active site" description="Proton acceptor" evidence="7">
    <location>
        <position position="428"/>
    </location>
</feature>
<evidence type="ECO:0000256" key="1">
    <source>
        <dbReference type="ARBA" id="ARBA00000221"/>
    </source>
</evidence>
<feature type="active site" description="Nucleophile" evidence="7">
    <location>
        <position position="225"/>
    </location>
</feature>
<feature type="active site" description="Proton donor" evidence="7">
    <location>
        <position position="371"/>
    </location>
</feature>
<evidence type="ECO:0000256" key="3">
    <source>
        <dbReference type="ARBA" id="ARBA00010088"/>
    </source>
</evidence>
<proteinExistence type="inferred from homology"/>
<comment type="catalytic activity">
    <reaction evidence="1 6">
        <text>1-(4-methoxyphenyl)-N-methyl-N-[(3-methyloxetan-3-yl)methyl]methanamine + H2O = 2-{[(4-methoxybenzyl)(methyl)amino]methyl}-2-methylpropane-1,3-diol</text>
        <dbReference type="Rhea" id="RHEA:55764"/>
        <dbReference type="ChEBI" id="CHEBI:15377"/>
        <dbReference type="ChEBI" id="CHEBI:139161"/>
        <dbReference type="ChEBI" id="CHEBI:139164"/>
        <dbReference type="EC" id="3.3.2.9"/>
    </reaction>
</comment>
<dbReference type="GeneID" id="113516409"/>
<protein>
    <recommendedName>
        <fullName evidence="6">Epoxide hydrolase</fullName>
        <ecNumber evidence="6">3.3.2.9</ecNumber>
    </recommendedName>
</protein>
<dbReference type="GO" id="GO:0005789">
    <property type="term" value="C:endoplasmic reticulum membrane"/>
    <property type="evidence" value="ECO:0007669"/>
    <property type="project" value="UniProtKB-SubCell"/>
</dbReference>
<comment type="function">
    <text evidence="6">Catalyzes juvenile hormone hydrolysis.</text>
</comment>
<evidence type="ECO:0000256" key="2">
    <source>
        <dbReference type="ARBA" id="ARBA00004111"/>
    </source>
</evidence>
<dbReference type="Proteomes" id="UP001652740">
    <property type="component" value="Unplaced"/>
</dbReference>
<dbReference type="PANTHER" id="PTHR21661">
    <property type="entry name" value="EPOXIDE HYDROLASE 1-RELATED"/>
    <property type="match status" value="1"/>
</dbReference>
<feature type="domain" description="Epoxide hydrolase N-terminal" evidence="8">
    <location>
        <begin position="50"/>
        <end position="159"/>
    </location>
</feature>
<evidence type="ECO:0000256" key="4">
    <source>
        <dbReference type="ARBA" id="ARBA00022797"/>
    </source>
</evidence>